<proteinExistence type="predicted"/>
<protein>
    <submittedName>
        <fullName evidence="2">Uncharacterized protein</fullName>
    </submittedName>
</protein>
<feature type="region of interest" description="Disordered" evidence="1">
    <location>
        <begin position="1"/>
        <end position="21"/>
    </location>
</feature>
<sequence>MIMEKVGIKKETDITSNTRRQ</sequence>
<dbReference type="EMBL" id="DS237873">
    <property type="protein sequence ID" value="EDP37908.1"/>
    <property type="molecule type" value="Genomic_DNA"/>
</dbReference>
<evidence type="ECO:0000313" key="2">
    <source>
        <dbReference type="EMBL" id="EDP37908.1"/>
    </source>
</evidence>
<feature type="compositionally biased region" description="Basic and acidic residues" evidence="1">
    <location>
        <begin position="1"/>
        <end position="13"/>
    </location>
</feature>
<gene>
    <name evidence="2" type="ORF">Bm1_08795</name>
</gene>
<name>A8NSE2_BRUMA</name>
<evidence type="ECO:0000256" key="1">
    <source>
        <dbReference type="SAM" id="MobiDB-lite"/>
    </source>
</evidence>
<dbReference type="AlphaFoldDB" id="A8NSE2"/>
<reference evidence="2" key="1">
    <citation type="journal article" date="2007" name="Science">
        <title>Draft genome of the filarial nematode parasite Brugia malayi.</title>
        <authorList>
            <person name="Ghedin E."/>
            <person name="Wang S."/>
            <person name="Spiro D."/>
            <person name="Caler E."/>
            <person name="Zhao Q."/>
            <person name="Crabtree J."/>
            <person name="Allen J.E."/>
            <person name="Delcher A.L."/>
            <person name="Guiliano D.B."/>
            <person name="Miranda-Saavedra D."/>
            <person name="Angiuoli S.V."/>
            <person name="Creasy T."/>
            <person name="Amedeo P."/>
            <person name="Haas B."/>
            <person name="El-Sayed N.M."/>
            <person name="Wortman J.R."/>
            <person name="Feldblyum T."/>
            <person name="Tallon L."/>
            <person name="Schatz M."/>
            <person name="Shumway M."/>
            <person name="Koo H."/>
            <person name="Salzberg S.L."/>
            <person name="Schobel S."/>
            <person name="Pertea M."/>
            <person name="Pop M."/>
            <person name="White O."/>
            <person name="Barton G.J."/>
            <person name="Carlow C.K."/>
            <person name="Crawford M.J."/>
            <person name="Daub J."/>
            <person name="Dimmic M.W."/>
            <person name="Estes C.F."/>
            <person name="Foster J.M."/>
            <person name="Ganatra M."/>
            <person name="Gregory W.F."/>
            <person name="Johnson N.M."/>
            <person name="Jin J."/>
            <person name="Komuniecki R."/>
            <person name="Korf I."/>
            <person name="Kumar S."/>
            <person name="Laney S."/>
            <person name="Li B.W."/>
            <person name="Li W."/>
            <person name="Lindblom T.H."/>
            <person name="Lustigman S."/>
            <person name="Ma D."/>
            <person name="Maina C.V."/>
            <person name="Martin D.M."/>
            <person name="McCarter J.P."/>
            <person name="McReynolds L."/>
            <person name="Mitreva M."/>
            <person name="Nutman T.B."/>
            <person name="Parkinson J."/>
            <person name="Peregrin-Alvarez J.M."/>
            <person name="Poole C."/>
            <person name="Ren Q."/>
            <person name="Saunders L."/>
            <person name="Sluder A.E."/>
            <person name="Smith K."/>
            <person name="Stanke M."/>
            <person name="Unnasch T.R."/>
            <person name="Ware J."/>
            <person name="Wei A.D."/>
            <person name="Weil G."/>
            <person name="Williams D.J."/>
            <person name="Zhang Y."/>
            <person name="Williams S.A."/>
            <person name="Fraser-Liggett C."/>
            <person name="Slatko B."/>
            <person name="Blaxter M.L."/>
            <person name="Scott A.L."/>
        </authorList>
    </citation>
    <scope>NUCLEOTIDE SEQUENCE [LARGE SCALE GENOMIC DNA]</scope>
</reference>
<accession>A8NSE2</accession>
<organism evidence="2">
    <name type="scientific">Brugia malayi</name>
    <name type="common">Filarial nematode worm</name>
    <dbReference type="NCBI Taxonomy" id="6279"/>
    <lineage>
        <taxon>Eukaryota</taxon>
        <taxon>Metazoa</taxon>
        <taxon>Ecdysozoa</taxon>
        <taxon>Nematoda</taxon>
        <taxon>Chromadorea</taxon>
        <taxon>Rhabditida</taxon>
        <taxon>Spirurina</taxon>
        <taxon>Spiruromorpha</taxon>
        <taxon>Filarioidea</taxon>
        <taxon>Onchocercidae</taxon>
        <taxon>Brugia</taxon>
    </lineage>
</organism>